<feature type="transmembrane region" description="Helical" evidence="1">
    <location>
        <begin position="72"/>
        <end position="92"/>
    </location>
</feature>
<reference evidence="3 4" key="1">
    <citation type="submission" date="2015-03" db="EMBL/GenBank/DDBJ databases">
        <title>Caedibacter varicaedens, whole genome shotgun sequence.</title>
        <authorList>
            <person name="Suzuki H."/>
            <person name="Dapper A.L."/>
            <person name="Gibson A.K."/>
            <person name="Jackson C."/>
            <person name="Lee H."/>
            <person name="Pejaver V.R."/>
            <person name="Doak T."/>
            <person name="Lynch M."/>
        </authorList>
    </citation>
    <scope>NUCLEOTIDE SEQUENCE [LARGE SCALE GENOMIC DNA]</scope>
</reference>
<dbReference type="Gene3D" id="1.20.120.1220">
    <property type="match status" value="1"/>
</dbReference>
<dbReference type="GO" id="GO:0016020">
    <property type="term" value="C:membrane"/>
    <property type="evidence" value="ECO:0007669"/>
    <property type="project" value="InterPro"/>
</dbReference>
<evidence type="ECO:0000313" key="4">
    <source>
        <dbReference type="Proteomes" id="UP000036771"/>
    </source>
</evidence>
<dbReference type="Proteomes" id="UP000036771">
    <property type="component" value="Unassembled WGS sequence"/>
</dbReference>
<keyword evidence="1" id="KW-1133">Transmembrane helix</keyword>
<accession>A0A0K8MEG3</accession>
<proteinExistence type="predicted"/>
<name>A0A0K8MEG3_9PROT</name>
<gene>
    <name evidence="3" type="ORF">Cva_01532</name>
</gene>
<feature type="transmembrane region" description="Helical" evidence="1">
    <location>
        <begin position="98"/>
        <end position="116"/>
    </location>
</feature>
<keyword evidence="1" id="KW-0812">Transmembrane</keyword>
<sequence length="142" mass="15717">MMLYDSLALLLLLITWGGIIYYDMRYRIIPDGLVLSLLILGCLHYSLTYEHFLCAGVLGLGGALLKISMEKLLNRLALGWGDVKLAAALGIGMIPEQISLFLICAGFIGCIWGLFYKIILKESLFPFAPSLILGFLLVTQFL</sequence>
<dbReference type="AlphaFoldDB" id="A0A0K8MEG3"/>
<evidence type="ECO:0000259" key="2">
    <source>
        <dbReference type="Pfam" id="PF01478"/>
    </source>
</evidence>
<dbReference type="InterPro" id="IPR000045">
    <property type="entry name" value="Prepilin_IV_endopep_pep"/>
</dbReference>
<dbReference type="Pfam" id="PF01478">
    <property type="entry name" value="Peptidase_A24"/>
    <property type="match status" value="1"/>
</dbReference>
<dbReference type="GO" id="GO:0004190">
    <property type="term" value="F:aspartic-type endopeptidase activity"/>
    <property type="evidence" value="ECO:0007669"/>
    <property type="project" value="InterPro"/>
</dbReference>
<feature type="transmembrane region" description="Helical" evidence="1">
    <location>
        <begin position="123"/>
        <end position="141"/>
    </location>
</feature>
<feature type="domain" description="Prepilin type IV endopeptidase peptidase" evidence="2">
    <location>
        <begin position="14"/>
        <end position="114"/>
    </location>
</feature>
<dbReference type="OrthoDB" id="9789291at2"/>
<keyword evidence="4" id="KW-1185">Reference proteome</keyword>
<comment type="caution">
    <text evidence="3">The sequence shown here is derived from an EMBL/GenBank/DDBJ whole genome shotgun (WGS) entry which is preliminary data.</text>
</comment>
<feature type="transmembrane region" description="Helical" evidence="1">
    <location>
        <begin position="33"/>
        <end position="60"/>
    </location>
</feature>
<keyword evidence="1" id="KW-0472">Membrane</keyword>
<evidence type="ECO:0000313" key="3">
    <source>
        <dbReference type="EMBL" id="GAO98862.1"/>
    </source>
</evidence>
<evidence type="ECO:0000256" key="1">
    <source>
        <dbReference type="SAM" id="Phobius"/>
    </source>
</evidence>
<organism evidence="3 4">
    <name type="scientific">Caedimonas varicaedens</name>
    <dbReference type="NCBI Taxonomy" id="1629334"/>
    <lineage>
        <taxon>Bacteria</taxon>
        <taxon>Pseudomonadati</taxon>
        <taxon>Pseudomonadota</taxon>
        <taxon>Alphaproteobacteria</taxon>
        <taxon>Holosporales</taxon>
        <taxon>Caedimonadaceae</taxon>
        <taxon>Caedimonas</taxon>
    </lineage>
</organism>
<dbReference type="STRING" id="1629334.Cva_01532"/>
<protein>
    <submittedName>
        <fullName evidence="3">Type IV leader peptidase family protein</fullName>
    </submittedName>
</protein>
<dbReference type="EMBL" id="BBVC01000098">
    <property type="protein sequence ID" value="GAO98862.1"/>
    <property type="molecule type" value="Genomic_DNA"/>
</dbReference>